<feature type="compositionally biased region" description="Polar residues" evidence="7">
    <location>
        <begin position="190"/>
        <end position="203"/>
    </location>
</feature>
<feature type="compositionally biased region" description="Low complexity" evidence="7">
    <location>
        <begin position="443"/>
        <end position="516"/>
    </location>
</feature>
<feature type="compositionally biased region" description="Basic and acidic residues" evidence="7">
    <location>
        <begin position="212"/>
        <end position="233"/>
    </location>
</feature>
<feature type="compositionally biased region" description="Polar residues" evidence="7">
    <location>
        <begin position="1267"/>
        <end position="1301"/>
    </location>
</feature>
<feature type="region of interest" description="Disordered" evidence="7">
    <location>
        <begin position="1657"/>
        <end position="1701"/>
    </location>
</feature>
<sequence length="1857" mass="202899">MPLHGKIVVIKRSGGDGTEFPLTATCLFGRKPDCDIRIQLPHVSKEHCRIDLNENKEVVLTNLSSVNPTLVNGEALQQSERLKHGDVITIIDRSFRFEHPPAPTPKKRASTGGKVLQDQQEALGVETSEVSTDPHLKDGTNHENIQRSLDKTVEELSKGDDNLLQNKAVSPFSDLYQMIKKSLDVATPRKSSASLLQTPTSRFCTPKPCSVRQDDSKPVVNTEDRSSPVKDEVVSVDDQFKGCAGSVTNGTPKSDKKKRRSFKLPATEMIASTAEDEHSAKSEATSPLKRNRSTPQRFTACEVIGQITAKSPKSPVRRRSKEATPTEPAVTEPFKRTSPRNSGKAQKEMSKKRKSGELGADLPTSQMKKKRVSFGGYLSPELFDKRLPPDSPLRKGADPRRSLCLAKPKLSLLRRASVIGYRKEFEHGVTVKTPSPRKKSPKSKTPSPKAASPPKKSPKSKTPSPKAASPAKKSPKSKTPSPKAASPAKKSPKSKTPSPKAASTAKKSPKSKTPSPEVKKIPKARSTTSTSITPSKAPLSSGVQTPTVQGRFSVSRISTPSPVTQDTVSEQLPSIAITPKIPPRRTSMKSTSRKTPKVTKSALKVIRRSGISRASMKAMNSWADIVKFGQTKIQVPAPAKKTVTKKATKKTVPKPQTPARKLKGHVSTGHADSPVTIVVGKAYKQKVVHPTGAAPRVVTNVAFLKKDMKMDEDLTGITEMFKTPLNERKRRSVLRDDATKTPVGGLGMSMEPSVLSTPEEPGEMIVSPLSVASTVKDRRYNSEAVQRLFDAGQESCSFIDVPTLEFTSDSSEQHGTDLKTSNLKTPKQNPEPVLSLTGVKRIMKTPRQKAEPVEDIRGRLLKTPKQKPEPADCLTGVKRIMKTPRQKAAPVEDIRGRLLKTPKQKPEPADCLTGVKRIMKTPRQKAEPVEDIRGRLLKTPKHKPPQQECLTGLKEIMKTPKSLEDDVMLDSVEELLQTPAPMRECEDLTQVTNMKPESMKRSPSVCLMTQTSPIKEAVVKRLMKTPREKGKPVEDNFGIKRLMRSPRLRGNAPVEDFEGLQELMEEPQSESTEHVETNEVEDQTNAECAVIAAEELTVREESQDSVMSHVSQVDMAKEEHEVVDNHVEGVMENITLATVAERQPVDSSMDTCDHLTEECPKVENTAVKVTEVCSVDNQKKSRGRKTKAAESKPTEDKSQGADNSEDAVVSAPVRGRRGKKTETTAPPGVTQQKTRNKSKNVELTMKESAPEPSEVVSRPKRGRCANKASQDQAEVQTASTEADSVSVSIDQKTADSASPEKTATKPRRGRKNKADSEQPQTAPDQDIPQDDNTQGMETTAQEPVTESLPQAEMVPCTEVDAAVKKPVRGRRAKMMEEEAAISAPVRGRRGKKTEAAPPAVKQTSRSRNAKSQTVSSQPEAMEETAVETLTEISVEAINDQTTTINASQEENDSSPPVVKTTKGRRAKTPVEPLQPKPEKTEVVRDQNLVSDAQLPQPVDKPRRGKKATAEPKKVPEDTVVPPEAKQPVGRAKRGRNAKQEEKLENESMENKSEEPVTKSRKTRKIEQTEPTQEIQTAEIVESIAEAPLVAEPVMINKSSAVTAKPRRGGRKPKEAESETSVESTVVQEVPAVGTADKPKRGARGRLVVESKVTAAVPKRKAENDLEVEEETTAEPEPVVKSSRTRGVRTEPSRNIPAKRARRGAAVALEEGVAEPAVLVSAAVEPAKRGRRAAAKPSVDGATGTSDQADTQTSTRSVRWKADVEVFNIPKETPVKALRGRKSRAGDKVEAESKNVSKEVNQTEEKDLSDKTDVAQPVKRARRGTKVTDEAESSKVDPKKGAEAETRPKTRRGRQANK</sequence>
<feature type="compositionally biased region" description="Basic and acidic residues" evidence="7">
    <location>
        <begin position="1537"/>
        <end position="1557"/>
    </location>
</feature>
<feature type="region of interest" description="Disordered" evidence="7">
    <location>
        <begin position="1177"/>
        <end position="1645"/>
    </location>
</feature>
<feature type="compositionally biased region" description="Basic residues" evidence="7">
    <location>
        <begin position="1848"/>
        <end position="1857"/>
    </location>
</feature>
<protein>
    <submittedName>
        <fullName evidence="10">Proliferation marker protein Ki-67</fullName>
    </submittedName>
</protein>
<dbReference type="Gene3D" id="2.60.200.20">
    <property type="match status" value="1"/>
</dbReference>
<feature type="compositionally biased region" description="Basic and acidic residues" evidence="7">
    <location>
        <begin position="1187"/>
        <end position="1199"/>
    </location>
</feature>
<dbReference type="RefSeq" id="XP_028989086.1">
    <property type="nucleotide sequence ID" value="XM_029133253.3"/>
</dbReference>
<evidence type="ECO:0000256" key="6">
    <source>
        <dbReference type="ARBA" id="ARBA00023306"/>
    </source>
</evidence>
<dbReference type="InterPro" id="IPR008984">
    <property type="entry name" value="SMAD_FHA_dom_sf"/>
</dbReference>
<evidence type="ECO:0000259" key="8">
    <source>
        <dbReference type="PROSITE" id="PS50006"/>
    </source>
</evidence>
<dbReference type="Pfam" id="PF15276">
    <property type="entry name" value="PP1_bind"/>
    <property type="match status" value="1"/>
</dbReference>
<feature type="compositionally biased region" description="Basic and acidic residues" evidence="7">
    <location>
        <begin position="382"/>
        <end position="401"/>
    </location>
</feature>
<dbReference type="InterPro" id="IPR012568">
    <property type="entry name" value="KI67R"/>
</dbReference>
<keyword evidence="6" id="KW-0131">Cell cycle</keyword>
<evidence type="ECO:0000256" key="3">
    <source>
        <dbReference type="ARBA" id="ARBA00022553"/>
    </source>
</evidence>
<reference evidence="10" key="1">
    <citation type="submission" date="2025-08" db="UniProtKB">
        <authorList>
            <consortium name="RefSeq"/>
        </authorList>
    </citation>
    <scope>IDENTIFICATION</scope>
</reference>
<keyword evidence="9" id="KW-1185">Reference proteome</keyword>
<dbReference type="InterPro" id="IPR000253">
    <property type="entry name" value="FHA_dom"/>
</dbReference>
<feature type="compositionally biased region" description="Basic and acidic residues" evidence="7">
    <location>
        <begin position="1507"/>
        <end position="1516"/>
    </location>
</feature>
<comment type="subcellular location">
    <subcellularLocation>
        <location evidence="1">Nucleus</location>
    </subcellularLocation>
</comment>
<accession>A0A6P7L382</accession>
<dbReference type="Proteomes" id="UP000515150">
    <property type="component" value="Chromosome 19"/>
</dbReference>
<dbReference type="Pfam" id="PF00498">
    <property type="entry name" value="FHA"/>
    <property type="match status" value="1"/>
</dbReference>
<feature type="compositionally biased region" description="Basic and acidic residues" evidence="7">
    <location>
        <begin position="1783"/>
        <end position="1812"/>
    </location>
</feature>
<feature type="compositionally biased region" description="Low complexity" evidence="7">
    <location>
        <begin position="1618"/>
        <end position="1629"/>
    </location>
</feature>
<dbReference type="GO" id="GO:0005634">
    <property type="term" value="C:nucleus"/>
    <property type="evidence" value="ECO:0007669"/>
    <property type="project" value="UniProtKB-SubCell"/>
</dbReference>
<dbReference type="OrthoDB" id="6288785at2759"/>
<dbReference type="KEGG" id="bspl:114845353"/>
<evidence type="ECO:0000313" key="10">
    <source>
        <dbReference type="RefSeq" id="XP_028989086.1"/>
    </source>
</evidence>
<feature type="region of interest" description="Disordered" evidence="7">
    <location>
        <begin position="125"/>
        <end position="145"/>
    </location>
</feature>
<organism evidence="9 10">
    <name type="scientific">Betta splendens</name>
    <name type="common">Siamese fighting fish</name>
    <dbReference type="NCBI Taxonomy" id="158456"/>
    <lineage>
        <taxon>Eukaryota</taxon>
        <taxon>Metazoa</taxon>
        <taxon>Chordata</taxon>
        <taxon>Craniata</taxon>
        <taxon>Vertebrata</taxon>
        <taxon>Euteleostomi</taxon>
        <taxon>Actinopterygii</taxon>
        <taxon>Neopterygii</taxon>
        <taxon>Teleostei</taxon>
        <taxon>Neoteleostei</taxon>
        <taxon>Acanthomorphata</taxon>
        <taxon>Anabantaria</taxon>
        <taxon>Anabantiformes</taxon>
        <taxon>Anabantoidei</taxon>
        <taxon>Osphronemidae</taxon>
        <taxon>Betta</taxon>
    </lineage>
</organism>
<dbReference type="SMART" id="SM01295">
    <property type="entry name" value="K167R"/>
    <property type="match status" value="1"/>
</dbReference>
<dbReference type="CTD" id="4288"/>
<dbReference type="PROSITE" id="PS50006">
    <property type="entry name" value="FHA_DOMAIN"/>
    <property type="match status" value="1"/>
</dbReference>
<feature type="compositionally biased region" description="Polar residues" evidence="7">
    <location>
        <begin position="541"/>
        <end position="572"/>
    </location>
</feature>
<gene>
    <name evidence="10" type="primary">mki67</name>
</gene>
<feature type="region of interest" description="Disordered" evidence="7">
    <location>
        <begin position="1722"/>
        <end position="1857"/>
    </location>
</feature>
<evidence type="ECO:0000256" key="4">
    <source>
        <dbReference type="ARBA" id="ARBA00022843"/>
    </source>
</evidence>
<evidence type="ECO:0000256" key="7">
    <source>
        <dbReference type="SAM" id="MobiDB-lite"/>
    </source>
</evidence>
<dbReference type="PANTHER" id="PTHR21603:SF17">
    <property type="entry name" value="PROLIFERATION MARKER PROTEIN KI-67"/>
    <property type="match status" value="1"/>
</dbReference>
<dbReference type="InterPro" id="IPR029334">
    <property type="entry name" value="PP1-bd"/>
</dbReference>
<feature type="compositionally biased region" description="Polar residues" evidence="7">
    <location>
        <begin position="1438"/>
        <end position="1448"/>
    </location>
</feature>
<feature type="compositionally biased region" description="Basic and acidic residues" evidence="7">
    <location>
        <begin position="132"/>
        <end position="145"/>
    </location>
</feature>
<evidence type="ECO:0000256" key="2">
    <source>
        <dbReference type="ARBA" id="ARBA00022499"/>
    </source>
</evidence>
<feature type="region of interest" description="Disordered" evidence="7">
    <location>
        <begin position="639"/>
        <end position="670"/>
    </location>
</feature>
<dbReference type="SMART" id="SM00240">
    <property type="entry name" value="FHA"/>
    <property type="match status" value="1"/>
</dbReference>
<keyword evidence="4" id="KW-0832">Ubl conjugation</keyword>
<dbReference type="CDD" id="cd22673">
    <property type="entry name" value="FHA_Ki67"/>
    <property type="match status" value="1"/>
</dbReference>
<dbReference type="GO" id="GO:0051983">
    <property type="term" value="P:regulation of chromosome segregation"/>
    <property type="evidence" value="ECO:0007669"/>
    <property type="project" value="TreeGrafter"/>
</dbReference>
<evidence type="ECO:0000256" key="5">
    <source>
        <dbReference type="ARBA" id="ARBA00023242"/>
    </source>
</evidence>
<evidence type="ECO:0000256" key="1">
    <source>
        <dbReference type="ARBA" id="ARBA00004123"/>
    </source>
</evidence>
<feature type="compositionally biased region" description="Basic residues" evidence="7">
    <location>
        <begin position="642"/>
        <end position="652"/>
    </location>
</feature>
<feature type="compositionally biased region" description="Polar residues" evidence="7">
    <location>
        <begin position="818"/>
        <end position="828"/>
    </location>
</feature>
<keyword evidence="2" id="KW-1017">Isopeptide bond</keyword>
<dbReference type="GO" id="GO:0007088">
    <property type="term" value="P:regulation of mitotic nuclear division"/>
    <property type="evidence" value="ECO:0007669"/>
    <property type="project" value="TreeGrafter"/>
</dbReference>
<feature type="compositionally biased region" description="Basic and acidic residues" evidence="7">
    <location>
        <begin position="1825"/>
        <end position="1847"/>
    </location>
</feature>
<keyword evidence="3" id="KW-0597">Phosphoprotein</keyword>
<feature type="compositionally biased region" description="Polar residues" evidence="7">
    <location>
        <begin position="1401"/>
        <end position="1418"/>
    </location>
</feature>
<dbReference type="SUPFAM" id="SSF49879">
    <property type="entry name" value="SMAD/FHA domain"/>
    <property type="match status" value="1"/>
</dbReference>
<dbReference type="GO" id="GO:0005694">
    <property type="term" value="C:chromosome"/>
    <property type="evidence" value="ECO:0007669"/>
    <property type="project" value="TreeGrafter"/>
</dbReference>
<feature type="domain" description="FHA" evidence="8">
    <location>
        <begin position="26"/>
        <end position="76"/>
    </location>
</feature>
<name>A0A6P7L382_BETSP</name>
<feature type="region of interest" description="Disordered" evidence="7">
    <location>
        <begin position="807"/>
        <end position="831"/>
    </location>
</feature>
<feature type="compositionally biased region" description="Basic residues" evidence="7">
    <location>
        <begin position="582"/>
        <end position="597"/>
    </location>
</feature>
<dbReference type="GeneID" id="114845353"/>
<feature type="compositionally biased region" description="Acidic residues" evidence="7">
    <location>
        <begin position="1664"/>
        <end position="1673"/>
    </location>
</feature>
<feature type="compositionally biased region" description="Polar residues" evidence="7">
    <location>
        <begin position="1742"/>
        <end position="1756"/>
    </location>
</feature>
<feature type="region of interest" description="Disordered" evidence="7">
    <location>
        <begin position="190"/>
        <end position="600"/>
    </location>
</feature>
<dbReference type="PANTHER" id="PTHR21603">
    <property type="entry name" value="ANTIGEN KI-67-LIKE PROTEIN"/>
    <property type="match status" value="1"/>
</dbReference>
<keyword evidence="5" id="KW-0539">Nucleus</keyword>
<dbReference type="InParanoid" id="A0A6P7L382"/>
<feature type="compositionally biased region" description="Polar residues" evidence="7">
    <location>
        <begin position="1330"/>
        <end position="1348"/>
    </location>
</feature>
<feature type="compositionally biased region" description="Polar residues" evidence="7">
    <location>
        <begin position="525"/>
        <end position="534"/>
    </location>
</feature>
<evidence type="ECO:0000313" key="9">
    <source>
        <dbReference type="Proteomes" id="UP000515150"/>
    </source>
</evidence>
<proteinExistence type="predicted"/>
<feature type="region of interest" description="Disordered" evidence="7">
    <location>
        <begin position="738"/>
        <end position="761"/>
    </location>
</feature>